<dbReference type="AlphaFoldDB" id="R7QJX5"/>
<name>R7QJX5_CHOCR</name>
<dbReference type="GeneID" id="17326453"/>
<reference evidence="2" key="1">
    <citation type="journal article" date="2013" name="Proc. Natl. Acad. Sci. U.S.A.">
        <title>Genome structure and metabolic features in the red seaweed Chondrus crispus shed light on evolution of the Archaeplastida.</title>
        <authorList>
            <person name="Collen J."/>
            <person name="Porcel B."/>
            <person name="Carre W."/>
            <person name="Ball S.G."/>
            <person name="Chaparro C."/>
            <person name="Tonon T."/>
            <person name="Barbeyron T."/>
            <person name="Michel G."/>
            <person name="Noel B."/>
            <person name="Valentin K."/>
            <person name="Elias M."/>
            <person name="Artiguenave F."/>
            <person name="Arun A."/>
            <person name="Aury J.M."/>
            <person name="Barbosa-Neto J.F."/>
            <person name="Bothwell J.H."/>
            <person name="Bouget F.Y."/>
            <person name="Brillet L."/>
            <person name="Cabello-Hurtado F."/>
            <person name="Capella-Gutierrez S."/>
            <person name="Charrier B."/>
            <person name="Cladiere L."/>
            <person name="Cock J.M."/>
            <person name="Coelho S.M."/>
            <person name="Colleoni C."/>
            <person name="Czjzek M."/>
            <person name="Da Silva C."/>
            <person name="Delage L."/>
            <person name="Denoeud F."/>
            <person name="Deschamps P."/>
            <person name="Dittami S.M."/>
            <person name="Gabaldon T."/>
            <person name="Gachon C.M."/>
            <person name="Groisillier A."/>
            <person name="Herve C."/>
            <person name="Jabbari K."/>
            <person name="Katinka M."/>
            <person name="Kloareg B."/>
            <person name="Kowalczyk N."/>
            <person name="Labadie K."/>
            <person name="Leblanc C."/>
            <person name="Lopez P.J."/>
            <person name="McLachlan D.H."/>
            <person name="Meslet-Cladiere L."/>
            <person name="Moustafa A."/>
            <person name="Nehr Z."/>
            <person name="Nyvall Collen P."/>
            <person name="Panaud O."/>
            <person name="Partensky F."/>
            <person name="Poulain J."/>
            <person name="Rensing S.A."/>
            <person name="Rousvoal S."/>
            <person name="Samson G."/>
            <person name="Symeonidi A."/>
            <person name="Weissenbach J."/>
            <person name="Zambounis A."/>
            <person name="Wincker P."/>
            <person name="Boyen C."/>
        </authorList>
    </citation>
    <scope>NUCLEOTIDE SEQUENCE [LARGE SCALE GENOMIC DNA]</scope>
    <source>
        <strain evidence="2">cv. Stackhouse</strain>
    </source>
</reference>
<dbReference type="RefSeq" id="XP_005718732.1">
    <property type="nucleotide sequence ID" value="XM_005718675.1"/>
</dbReference>
<dbReference type="KEGG" id="ccp:CHC_T00001262001"/>
<gene>
    <name evidence="1" type="ORF">CHC_T00001262001</name>
</gene>
<keyword evidence="2" id="KW-1185">Reference proteome</keyword>
<organism evidence="1 2">
    <name type="scientific">Chondrus crispus</name>
    <name type="common">Carrageen Irish moss</name>
    <name type="synonym">Polymorpha crispa</name>
    <dbReference type="NCBI Taxonomy" id="2769"/>
    <lineage>
        <taxon>Eukaryota</taxon>
        <taxon>Rhodophyta</taxon>
        <taxon>Florideophyceae</taxon>
        <taxon>Rhodymeniophycidae</taxon>
        <taxon>Gigartinales</taxon>
        <taxon>Gigartinaceae</taxon>
        <taxon>Chondrus</taxon>
    </lineage>
</organism>
<evidence type="ECO:0000313" key="1">
    <source>
        <dbReference type="EMBL" id="CDF38827.1"/>
    </source>
</evidence>
<evidence type="ECO:0000313" key="2">
    <source>
        <dbReference type="Proteomes" id="UP000012073"/>
    </source>
</evidence>
<dbReference type="Gramene" id="CDF38827">
    <property type="protein sequence ID" value="CDF38827"/>
    <property type="gene ID" value="CHC_T00001262001"/>
</dbReference>
<proteinExistence type="predicted"/>
<protein>
    <submittedName>
        <fullName evidence="1">Uncharacterized protein</fullName>
    </submittedName>
</protein>
<dbReference type="EMBL" id="HG001971">
    <property type="protein sequence ID" value="CDF38827.1"/>
    <property type="molecule type" value="Genomic_DNA"/>
</dbReference>
<sequence length="109" mass="11758">MQLSRVCGQRGLHKAGFHCTPPLQCLDVGATESLSLLRPSSPGESFIEVHTLRPHASHEFECGIFTFDPCPGGSTKGSKASGRGLYLEILLDGNCSIRHCLSASERLFT</sequence>
<dbReference type="Proteomes" id="UP000012073">
    <property type="component" value="Unassembled WGS sequence"/>
</dbReference>
<accession>R7QJX5</accession>